<dbReference type="AlphaFoldDB" id="A0A4Q0PHJ6"/>
<keyword evidence="3" id="KW-1185">Reference proteome</keyword>
<comment type="caution">
    <text evidence="2">The sequence shown here is derived from an EMBL/GenBank/DDBJ whole genome shotgun (WGS) entry which is preliminary data.</text>
</comment>
<dbReference type="SUPFAM" id="SSF53448">
    <property type="entry name" value="Nucleotide-diphospho-sugar transferases"/>
    <property type="match status" value="1"/>
</dbReference>
<dbReference type="RefSeq" id="WP_128763838.1">
    <property type="nucleotide sequence ID" value="NZ_JBHUOO010000018.1"/>
</dbReference>
<dbReference type="EMBL" id="QOVK01000001">
    <property type="protein sequence ID" value="RXG26140.1"/>
    <property type="molecule type" value="Genomic_DNA"/>
</dbReference>
<dbReference type="Proteomes" id="UP000289859">
    <property type="component" value="Unassembled WGS sequence"/>
</dbReference>
<dbReference type="CDD" id="cd00761">
    <property type="entry name" value="Glyco_tranf_GTA_type"/>
    <property type="match status" value="1"/>
</dbReference>
<gene>
    <name evidence="2" type="ORF">DSM02_132</name>
</gene>
<evidence type="ECO:0000313" key="3">
    <source>
        <dbReference type="Proteomes" id="UP000289859"/>
    </source>
</evidence>
<organism evidence="2 3">
    <name type="scientific">Leeuwenhoekiella polynyae</name>
    <dbReference type="NCBI Taxonomy" id="1550906"/>
    <lineage>
        <taxon>Bacteria</taxon>
        <taxon>Pseudomonadati</taxon>
        <taxon>Bacteroidota</taxon>
        <taxon>Flavobacteriia</taxon>
        <taxon>Flavobacteriales</taxon>
        <taxon>Flavobacteriaceae</taxon>
        <taxon>Leeuwenhoekiella</taxon>
    </lineage>
</organism>
<dbReference type="OrthoDB" id="761861at2"/>
<dbReference type="GO" id="GO:0016740">
    <property type="term" value="F:transferase activity"/>
    <property type="evidence" value="ECO:0007669"/>
    <property type="project" value="UniProtKB-KW"/>
</dbReference>
<keyword evidence="2" id="KW-0808">Transferase</keyword>
<protein>
    <submittedName>
        <fullName evidence="2">Glycosyl transferase family 2</fullName>
    </submittedName>
</protein>
<name>A0A4Q0PHJ6_9FLAO</name>
<evidence type="ECO:0000259" key="1">
    <source>
        <dbReference type="Pfam" id="PF00535"/>
    </source>
</evidence>
<feature type="domain" description="Glycosyltransferase 2-like" evidence="1">
    <location>
        <begin position="3"/>
        <end position="144"/>
    </location>
</feature>
<reference evidence="2 3" key="1">
    <citation type="submission" date="2018-07" db="EMBL/GenBank/DDBJ databases">
        <title>Leeuwenhoekiella genomics.</title>
        <authorList>
            <person name="Tahon G."/>
            <person name="Willems A."/>
        </authorList>
    </citation>
    <scope>NUCLEOTIDE SEQUENCE [LARGE SCALE GENOMIC DNA]</scope>
    <source>
        <strain evidence="2 3">LMG 29608</strain>
    </source>
</reference>
<dbReference type="Pfam" id="PF00535">
    <property type="entry name" value="Glycos_transf_2"/>
    <property type="match status" value="1"/>
</dbReference>
<dbReference type="InterPro" id="IPR029044">
    <property type="entry name" value="Nucleotide-diphossugar_trans"/>
</dbReference>
<accession>A0A4Q0PHJ6</accession>
<sequence length="295" mass="34445">MLSILIPVYNTSVTELVSRILEMIKLVDIDYEIRIADDASTDENLKAENEKLTKYQNCYYDTFTINKGRTATRQFLAEHSKYEHLLFFDADVMPLRENFLRIMLEHLGKASVVFGGVAYAEKPSDDTKLLRYYYGKSREAKPATKRNKKPYLSLISQHILIEKSVFLACNPAEENAYGLDIYFSYLLQKQKVSVLHIDNPTLHLGLETNAQYLVKTQEGLQTMVNLEKAQKLPEDFRPLQRVALFLKKTRTQKQFIKLIKKQESQIIKNLCGTKPYLRLFDLYRLYFYIKLKQDA</sequence>
<evidence type="ECO:0000313" key="2">
    <source>
        <dbReference type="EMBL" id="RXG26140.1"/>
    </source>
</evidence>
<dbReference type="InterPro" id="IPR001173">
    <property type="entry name" value="Glyco_trans_2-like"/>
</dbReference>
<dbReference type="Gene3D" id="3.90.550.10">
    <property type="entry name" value="Spore Coat Polysaccharide Biosynthesis Protein SpsA, Chain A"/>
    <property type="match status" value="1"/>
</dbReference>
<proteinExistence type="predicted"/>